<dbReference type="AlphaFoldDB" id="A0A5D0ULH2"/>
<keyword evidence="2" id="KW-1185">Reference proteome</keyword>
<dbReference type="OrthoDB" id="3482507at2"/>
<protein>
    <recommendedName>
        <fullName evidence="3">Guanylate cyclase domain-containing protein</fullName>
    </recommendedName>
</protein>
<evidence type="ECO:0008006" key="3">
    <source>
        <dbReference type="Google" id="ProtNLM"/>
    </source>
</evidence>
<dbReference type="Proteomes" id="UP000322634">
    <property type="component" value="Unassembled WGS sequence"/>
</dbReference>
<evidence type="ECO:0000313" key="2">
    <source>
        <dbReference type="Proteomes" id="UP000322634"/>
    </source>
</evidence>
<dbReference type="RefSeq" id="WP_148347720.1">
    <property type="nucleotide sequence ID" value="NZ_JBHSBF010000019.1"/>
</dbReference>
<evidence type="ECO:0000313" key="1">
    <source>
        <dbReference type="EMBL" id="TYC18473.1"/>
    </source>
</evidence>
<sequence length="205" mass="23330">MIDFFLRTVIGQPNPSGAKPRHQLLAANDIRGFSQYDEATKISMHKALYRITRQACDTAGVPWRSARPEDRGDGILMIPKSAGLEVLLTVFLDEIRSGIRAHNRTVSDERHALRLRMALADGYVHREPHGVIGMPVNFLFRLLEAETFKQQLKERNAEFGLILSDQVYQIAVDYQLIDTKSFICTQVDVKETHTNGWTWIPLDDP</sequence>
<organism evidence="1 2">
    <name type="scientific">Actinomadura syzygii</name>
    <dbReference type="NCBI Taxonomy" id="1427538"/>
    <lineage>
        <taxon>Bacteria</taxon>
        <taxon>Bacillati</taxon>
        <taxon>Actinomycetota</taxon>
        <taxon>Actinomycetes</taxon>
        <taxon>Streptosporangiales</taxon>
        <taxon>Thermomonosporaceae</taxon>
        <taxon>Actinomadura</taxon>
    </lineage>
</organism>
<dbReference type="EMBL" id="VSFF01000001">
    <property type="protein sequence ID" value="TYC18473.1"/>
    <property type="molecule type" value="Genomic_DNA"/>
</dbReference>
<gene>
    <name evidence="1" type="ORF">FXF65_01545</name>
</gene>
<comment type="caution">
    <text evidence="1">The sequence shown here is derived from an EMBL/GenBank/DDBJ whole genome shotgun (WGS) entry which is preliminary data.</text>
</comment>
<name>A0A5D0ULH2_9ACTN</name>
<proteinExistence type="predicted"/>
<reference evidence="1 2" key="1">
    <citation type="submission" date="2019-08" db="EMBL/GenBank/DDBJ databases">
        <title>Actinomadura sp. nov. CYP1-5 isolated from mountain soil.</title>
        <authorList>
            <person name="Songsumanus A."/>
            <person name="Kuncharoen N."/>
            <person name="Kudo T."/>
            <person name="Yuki M."/>
            <person name="Igarashi Y."/>
            <person name="Tanasupawat S."/>
        </authorList>
    </citation>
    <scope>NUCLEOTIDE SEQUENCE [LARGE SCALE GENOMIC DNA]</scope>
    <source>
        <strain evidence="1 2">GKU157</strain>
    </source>
</reference>
<accession>A0A5D0ULH2</accession>